<gene>
    <name evidence="5" type="primary">vapC</name>
    <name evidence="7" type="ORF">DSYM_12880</name>
</gene>
<keyword evidence="2 5" id="KW-0540">Nuclease</keyword>
<dbReference type="Pfam" id="PF01850">
    <property type="entry name" value="PIN"/>
    <property type="match status" value="1"/>
</dbReference>
<dbReference type="CDD" id="cd09874">
    <property type="entry name" value="PIN_MT3492-like"/>
    <property type="match status" value="1"/>
</dbReference>
<dbReference type="InterPro" id="IPR002716">
    <property type="entry name" value="PIN_dom"/>
</dbReference>
<sequence>MIYLDTSFIAPLFRAEALSTAVEACLARQAVGTLAVSHWTRLEFSGVMARDVRMGVIEPRDALLALDAFDAFAEDSLHVFSPAAADYRLADLFVRNFATHLRAADALHLAIARNQGIDEIFTLDEGLLGAARRLKIKAGKKIRTSP</sequence>
<dbReference type="InterPro" id="IPR022907">
    <property type="entry name" value="VapC_family"/>
</dbReference>
<keyword evidence="3 5" id="KW-0479">Metal-binding</keyword>
<evidence type="ECO:0000256" key="4">
    <source>
        <dbReference type="ARBA" id="ARBA00022801"/>
    </source>
</evidence>
<evidence type="ECO:0000256" key="5">
    <source>
        <dbReference type="HAMAP-Rule" id="MF_00265"/>
    </source>
</evidence>
<comment type="similarity">
    <text evidence="5">Belongs to the PINc/VapC protein family.</text>
</comment>
<dbReference type="InterPro" id="IPR029060">
    <property type="entry name" value="PIN-like_dom_sf"/>
</dbReference>
<evidence type="ECO:0000313" key="8">
    <source>
        <dbReference type="Proteomes" id="UP000662914"/>
    </source>
</evidence>
<dbReference type="GO" id="GO:0090729">
    <property type="term" value="F:toxin activity"/>
    <property type="evidence" value="ECO:0007669"/>
    <property type="project" value="UniProtKB-KW"/>
</dbReference>
<comment type="function">
    <text evidence="5">Toxic component of a toxin-antitoxin (TA) system. An RNase.</text>
</comment>
<feature type="domain" description="PIN" evidence="6">
    <location>
        <begin position="2"/>
        <end position="127"/>
    </location>
</feature>
<keyword evidence="5" id="KW-0460">Magnesium</keyword>
<dbReference type="Proteomes" id="UP000662914">
    <property type="component" value="Chromosome"/>
</dbReference>
<proteinExistence type="inferred from homology"/>
<keyword evidence="1 5" id="KW-1277">Toxin-antitoxin system</keyword>
<dbReference type="AlphaFoldDB" id="A0A809QYW5"/>
<dbReference type="GO" id="GO:0004540">
    <property type="term" value="F:RNA nuclease activity"/>
    <property type="evidence" value="ECO:0007669"/>
    <property type="project" value="InterPro"/>
</dbReference>
<reference evidence="7" key="1">
    <citation type="journal article" name="DNA Res.">
        <title>The physiological potential of anammox bacteria as revealed by their core genome structure.</title>
        <authorList>
            <person name="Okubo T."/>
            <person name="Toyoda A."/>
            <person name="Fukuhara K."/>
            <person name="Uchiyama I."/>
            <person name="Harigaya Y."/>
            <person name="Kuroiwa M."/>
            <person name="Suzuki T."/>
            <person name="Murakami Y."/>
            <person name="Suwa Y."/>
            <person name="Takami H."/>
        </authorList>
    </citation>
    <scope>NUCLEOTIDE SEQUENCE</scope>
    <source>
        <strain evidence="7">317325-3</strain>
    </source>
</reference>
<dbReference type="HAMAP" id="MF_00265">
    <property type="entry name" value="VapC_Nob1"/>
    <property type="match status" value="1"/>
</dbReference>
<name>A0A809QYW5_9PROT</name>
<dbReference type="EC" id="3.1.-.-" evidence="5"/>
<organism evidence="7 8">
    <name type="scientific">Candidatus Desulfobacillus denitrificans</name>
    <dbReference type="NCBI Taxonomy" id="2608985"/>
    <lineage>
        <taxon>Bacteria</taxon>
        <taxon>Pseudomonadati</taxon>
        <taxon>Pseudomonadota</taxon>
        <taxon>Betaproteobacteria</taxon>
        <taxon>Candidatus Desulfobacillus</taxon>
    </lineage>
</organism>
<evidence type="ECO:0000256" key="2">
    <source>
        <dbReference type="ARBA" id="ARBA00022722"/>
    </source>
</evidence>
<dbReference type="GO" id="GO:0016787">
    <property type="term" value="F:hydrolase activity"/>
    <property type="evidence" value="ECO:0007669"/>
    <property type="project" value="UniProtKB-KW"/>
</dbReference>
<feature type="binding site" evidence="5">
    <location>
        <position position="105"/>
    </location>
    <ligand>
        <name>Mg(2+)</name>
        <dbReference type="ChEBI" id="CHEBI:18420"/>
    </ligand>
</feature>
<accession>A0A809QYW5</accession>
<evidence type="ECO:0000259" key="6">
    <source>
        <dbReference type="Pfam" id="PF01850"/>
    </source>
</evidence>
<keyword evidence="4 5" id="KW-0378">Hydrolase</keyword>
<dbReference type="EMBL" id="AP021857">
    <property type="protein sequence ID" value="BBO20589.1"/>
    <property type="molecule type" value="Genomic_DNA"/>
</dbReference>
<evidence type="ECO:0000256" key="1">
    <source>
        <dbReference type="ARBA" id="ARBA00022649"/>
    </source>
</evidence>
<dbReference type="SUPFAM" id="SSF88723">
    <property type="entry name" value="PIN domain-like"/>
    <property type="match status" value="1"/>
</dbReference>
<dbReference type="Gene3D" id="3.40.50.1010">
    <property type="entry name" value="5'-nuclease"/>
    <property type="match status" value="1"/>
</dbReference>
<keyword evidence="5" id="KW-0800">Toxin</keyword>
<protein>
    <recommendedName>
        <fullName evidence="5">Ribonuclease VapC</fullName>
        <shortName evidence="5">RNase VapC</shortName>
        <ecNumber evidence="5">3.1.-.-</ecNumber>
    </recommendedName>
    <alternativeName>
        <fullName evidence="5">Toxin VapC</fullName>
    </alternativeName>
</protein>
<feature type="binding site" evidence="5">
    <location>
        <position position="5"/>
    </location>
    <ligand>
        <name>Mg(2+)</name>
        <dbReference type="ChEBI" id="CHEBI:18420"/>
    </ligand>
</feature>
<dbReference type="KEGG" id="ddz:DSYM_12880"/>
<dbReference type="GO" id="GO:0000287">
    <property type="term" value="F:magnesium ion binding"/>
    <property type="evidence" value="ECO:0007669"/>
    <property type="project" value="UniProtKB-UniRule"/>
</dbReference>
<comment type="cofactor">
    <cofactor evidence="5">
        <name>Mg(2+)</name>
        <dbReference type="ChEBI" id="CHEBI:18420"/>
    </cofactor>
</comment>
<evidence type="ECO:0000313" key="7">
    <source>
        <dbReference type="EMBL" id="BBO20589.1"/>
    </source>
</evidence>
<evidence type="ECO:0000256" key="3">
    <source>
        <dbReference type="ARBA" id="ARBA00022723"/>
    </source>
</evidence>